<feature type="transmembrane region" description="Helical" evidence="7">
    <location>
        <begin position="26"/>
        <end position="44"/>
    </location>
</feature>
<evidence type="ECO:0000313" key="9">
    <source>
        <dbReference type="EMBL" id="SHJ55545.1"/>
    </source>
</evidence>
<dbReference type="SUPFAM" id="SSF161098">
    <property type="entry name" value="MetI-like"/>
    <property type="match status" value="1"/>
</dbReference>
<evidence type="ECO:0000256" key="5">
    <source>
        <dbReference type="ARBA" id="ARBA00022989"/>
    </source>
</evidence>
<keyword evidence="10" id="KW-1185">Reference proteome</keyword>
<dbReference type="PANTHER" id="PTHR32243:SF18">
    <property type="entry name" value="INNER MEMBRANE ABC TRANSPORTER PERMEASE PROTEIN YCJP"/>
    <property type="match status" value="1"/>
</dbReference>
<feature type="transmembrane region" description="Helical" evidence="7">
    <location>
        <begin position="226"/>
        <end position="248"/>
    </location>
</feature>
<organism evidence="9 10">
    <name type="scientific">Hespellia stercorisuis DSM 15480</name>
    <dbReference type="NCBI Taxonomy" id="1121950"/>
    <lineage>
        <taxon>Bacteria</taxon>
        <taxon>Bacillati</taxon>
        <taxon>Bacillota</taxon>
        <taxon>Clostridia</taxon>
        <taxon>Lachnospirales</taxon>
        <taxon>Lachnospiraceae</taxon>
        <taxon>Hespellia</taxon>
    </lineage>
</organism>
<keyword evidence="9" id="KW-0762">Sugar transport</keyword>
<keyword evidence="4 7" id="KW-0812">Transmembrane</keyword>
<comment type="subcellular location">
    <subcellularLocation>
        <location evidence="1 7">Cell membrane</location>
        <topology evidence="1 7">Multi-pass membrane protein</topology>
    </subcellularLocation>
</comment>
<dbReference type="GO" id="GO:0055085">
    <property type="term" value="P:transmembrane transport"/>
    <property type="evidence" value="ECO:0007669"/>
    <property type="project" value="InterPro"/>
</dbReference>
<dbReference type="AlphaFoldDB" id="A0A1M6K9D8"/>
<evidence type="ECO:0000256" key="7">
    <source>
        <dbReference type="RuleBase" id="RU363032"/>
    </source>
</evidence>
<feature type="transmembrane region" description="Helical" evidence="7">
    <location>
        <begin position="122"/>
        <end position="144"/>
    </location>
</feature>
<feature type="transmembrane region" description="Helical" evidence="7">
    <location>
        <begin position="198"/>
        <end position="220"/>
    </location>
</feature>
<keyword evidence="5 7" id="KW-1133">Transmembrane helix</keyword>
<dbReference type="RefSeq" id="WP_073105722.1">
    <property type="nucleotide sequence ID" value="NZ_FQZY01000011.1"/>
</dbReference>
<dbReference type="Pfam" id="PF00528">
    <property type="entry name" value="BPD_transp_1"/>
    <property type="match status" value="1"/>
</dbReference>
<dbReference type="InterPro" id="IPR050901">
    <property type="entry name" value="BP-dep_ABC_trans_perm"/>
</dbReference>
<proteinExistence type="inferred from homology"/>
<dbReference type="Proteomes" id="UP000184301">
    <property type="component" value="Unassembled WGS sequence"/>
</dbReference>
<accession>A0A1M6K9D8</accession>
<dbReference type="GO" id="GO:0005886">
    <property type="term" value="C:plasma membrane"/>
    <property type="evidence" value="ECO:0007669"/>
    <property type="project" value="UniProtKB-SubCell"/>
</dbReference>
<keyword evidence="3" id="KW-1003">Cell membrane</keyword>
<dbReference type="InterPro" id="IPR035906">
    <property type="entry name" value="MetI-like_sf"/>
</dbReference>
<feature type="transmembrane region" description="Helical" evidence="7">
    <location>
        <begin position="88"/>
        <end position="110"/>
    </location>
</feature>
<evidence type="ECO:0000256" key="1">
    <source>
        <dbReference type="ARBA" id="ARBA00004651"/>
    </source>
</evidence>
<dbReference type="InterPro" id="IPR000515">
    <property type="entry name" value="MetI-like"/>
</dbReference>
<feature type="transmembrane region" description="Helical" evidence="7">
    <location>
        <begin position="255"/>
        <end position="276"/>
    </location>
</feature>
<evidence type="ECO:0000313" key="10">
    <source>
        <dbReference type="Proteomes" id="UP000184301"/>
    </source>
</evidence>
<dbReference type="PROSITE" id="PS50928">
    <property type="entry name" value="ABC_TM1"/>
    <property type="match status" value="1"/>
</dbReference>
<name>A0A1M6K9D8_9FIRM</name>
<evidence type="ECO:0000256" key="3">
    <source>
        <dbReference type="ARBA" id="ARBA00022475"/>
    </source>
</evidence>
<gene>
    <name evidence="9" type="ORF">SAMN02745243_00855</name>
</gene>
<dbReference type="Gene3D" id="1.10.3720.10">
    <property type="entry name" value="MetI-like"/>
    <property type="match status" value="1"/>
</dbReference>
<feature type="domain" description="ABC transmembrane type-1" evidence="8">
    <location>
        <begin position="84"/>
        <end position="276"/>
    </location>
</feature>
<dbReference type="EMBL" id="FQZY01000011">
    <property type="protein sequence ID" value="SHJ55545.1"/>
    <property type="molecule type" value="Genomic_DNA"/>
</dbReference>
<dbReference type="STRING" id="1121950.SAMN02745243_00855"/>
<feature type="transmembrane region" description="Helical" evidence="7">
    <location>
        <begin position="156"/>
        <end position="177"/>
    </location>
</feature>
<evidence type="ECO:0000256" key="2">
    <source>
        <dbReference type="ARBA" id="ARBA00022448"/>
    </source>
</evidence>
<dbReference type="PANTHER" id="PTHR32243">
    <property type="entry name" value="MALTOSE TRANSPORT SYSTEM PERMEASE-RELATED"/>
    <property type="match status" value="1"/>
</dbReference>
<sequence length="291" mass="31861">MKRKKKNRVPSVDNIIGNFAGRPVRVVLLAVSLIAIAFPLYWLFTSSVKTPGECLSNPPVLFPSVFSSESFNEIFNKDGLALNFVNTFVVAACSTVISVFFGSMAAYAVARGSIGKKAKKYFGLWFMIQKMYPAIATAIPVYLVMRTLHLIDTRTALIIMNTSFNLPLVIWLMMGFFEQLPHELEESAMLDGCGFTKRFLLIILPITKPGIIASGILAFVGAWNEFLFAVILSINKSKTLPVVIAGFITDRGLDWGPMAATAVLTLLPVLIIVWAAQKDFVQGLAMGAVKG</sequence>
<reference evidence="9 10" key="1">
    <citation type="submission" date="2016-11" db="EMBL/GenBank/DDBJ databases">
        <authorList>
            <person name="Jaros S."/>
            <person name="Januszkiewicz K."/>
            <person name="Wedrychowicz H."/>
        </authorList>
    </citation>
    <scope>NUCLEOTIDE SEQUENCE [LARGE SCALE GENOMIC DNA]</scope>
    <source>
        <strain evidence="9 10">DSM 15480</strain>
    </source>
</reference>
<evidence type="ECO:0000256" key="6">
    <source>
        <dbReference type="ARBA" id="ARBA00023136"/>
    </source>
</evidence>
<protein>
    <submittedName>
        <fullName evidence="9">Multiple sugar transport system permease protein</fullName>
    </submittedName>
</protein>
<comment type="similarity">
    <text evidence="7">Belongs to the binding-protein-dependent transport system permease family.</text>
</comment>
<dbReference type="OrthoDB" id="27560at2"/>
<dbReference type="CDD" id="cd06261">
    <property type="entry name" value="TM_PBP2"/>
    <property type="match status" value="1"/>
</dbReference>
<keyword evidence="2 7" id="KW-0813">Transport</keyword>
<evidence type="ECO:0000256" key="4">
    <source>
        <dbReference type="ARBA" id="ARBA00022692"/>
    </source>
</evidence>
<keyword evidence="6 7" id="KW-0472">Membrane</keyword>
<evidence type="ECO:0000259" key="8">
    <source>
        <dbReference type="PROSITE" id="PS50928"/>
    </source>
</evidence>